<proteinExistence type="predicted"/>
<accession>A0A1J0VID1</accession>
<dbReference type="Proteomes" id="UP000181985">
    <property type="component" value="Chromosome"/>
</dbReference>
<dbReference type="KEGG" id="hsi:BOX17_13045"/>
<keyword evidence="2" id="KW-1185">Reference proteome</keyword>
<evidence type="ECO:0000313" key="2">
    <source>
        <dbReference type="Proteomes" id="UP000181985"/>
    </source>
</evidence>
<evidence type="ECO:0000313" key="1">
    <source>
        <dbReference type="EMBL" id="APE31796.1"/>
    </source>
</evidence>
<dbReference type="AlphaFoldDB" id="A0A1J0VID1"/>
<gene>
    <name evidence="1" type="ORF">BOX17_13045</name>
</gene>
<reference evidence="2" key="1">
    <citation type="submission" date="2016-11" db="EMBL/GenBank/DDBJ databases">
        <title>Halolamina sediminis sp. nov., an extremely halophilic archaeon isolated from solar salt.</title>
        <authorList>
            <person name="Koh H.-W."/>
            <person name="Rani S."/>
            <person name="Park S.-J."/>
        </authorList>
    </citation>
    <scope>NUCLEOTIDE SEQUENCE [LARGE SCALE GENOMIC DNA]</scope>
    <source>
        <strain evidence="2">Hb3</strain>
    </source>
</reference>
<sequence length="78" mass="8912">MVEIDQMDVIDILNDDGGLKPIRDWPKVWRTTISGLDLSELWEGHGDERQLVGLLKKIKWPDKPKNLELLGKHVAVQA</sequence>
<protein>
    <submittedName>
        <fullName evidence="1">Uncharacterized protein</fullName>
    </submittedName>
</protein>
<name>A0A1J0VID1_9GAMM</name>
<dbReference type="EMBL" id="CP018139">
    <property type="protein sequence ID" value="APE31796.1"/>
    <property type="molecule type" value="Genomic_DNA"/>
</dbReference>
<organism evidence="1 2">
    <name type="scientific">Halomonas aestuarii</name>
    <dbReference type="NCBI Taxonomy" id="1897729"/>
    <lineage>
        <taxon>Bacteria</taxon>
        <taxon>Pseudomonadati</taxon>
        <taxon>Pseudomonadota</taxon>
        <taxon>Gammaproteobacteria</taxon>
        <taxon>Oceanospirillales</taxon>
        <taxon>Halomonadaceae</taxon>
        <taxon>Halomonas</taxon>
    </lineage>
</organism>